<evidence type="ECO:0000256" key="9">
    <source>
        <dbReference type="ARBA" id="ARBA00047589"/>
    </source>
</evidence>
<evidence type="ECO:0000313" key="11">
    <source>
        <dbReference type="EMBL" id="MBA4603266.1"/>
    </source>
</evidence>
<gene>
    <name evidence="11" type="ORF">H2C83_13240</name>
</gene>
<evidence type="ECO:0000256" key="2">
    <source>
        <dbReference type="ARBA" id="ARBA00007342"/>
    </source>
</evidence>
<comment type="cofactor">
    <cofactor evidence="1">
        <name>Zn(2+)</name>
        <dbReference type="ChEBI" id="CHEBI:29105"/>
    </cofactor>
</comment>
<keyword evidence="5 10" id="KW-0808">Transferase</keyword>
<dbReference type="NCBIfam" id="NF011652">
    <property type="entry name" value="PRK15070.1"/>
    <property type="match status" value="1"/>
</dbReference>
<proteinExistence type="inferred from homology"/>
<dbReference type="PIRSF" id="PIRSF010130">
    <property type="entry name" value="PduL"/>
    <property type="match status" value="1"/>
</dbReference>
<evidence type="ECO:0000256" key="10">
    <source>
        <dbReference type="PIRNR" id="PIRNR010130"/>
    </source>
</evidence>
<comment type="pathway">
    <text evidence="10">Polyol metabolism; 1,2-propanediol degradation.</text>
</comment>
<reference evidence="11 12" key="1">
    <citation type="submission" date="2020-07" db="EMBL/GenBank/DDBJ databases">
        <title>Thermoactinomyces phylogeny.</title>
        <authorList>
            <person name="Dunlap C."/>
        </authorList>
    </citation>
    <scope>NUCLEOTIDE SEQUENCE [LARGE SCALE GENOMIC DNA]</scope>
    <source>
        <strain evidence="11 12">AMNI-1</strain>
    </source>
</reference>
<dbReference type="GO" id="GO:0051144">
    <property type="term" value="P:1,2-propanediol catabolic process"/>
    <property type="evidence" value="ECO:0007669"/>
    <property type="project" value="UniProtKB-UniPathway"/>
</dbReference>
<evidence type="ECO:0000256" key="5">
    <source>
        <dbReference type="ARBA" id="ARBA00022679"/>
    </source>
</evidence>
<evidence type="ECO:0000313" key="12">
    <source>
        <dbReference type="Proteomes" id="UP000538292"/>
    </source>
</evidence>
<organism evidence="11 12">
    <name type="scientific">Thermoactinomyces mirandus</name>
    <dbReference type="NCBI Taxonomy" id="2756294"/>
    <lineage>
        <taxon>Bacteria</taxon>
        <taxon>Bacillati</taxon>
        <taxon>Bacillota</taxon>
        <taxon>Bacilli</taxon>
        <taxon>Bacillales</taxon>
        <taxon>Thermoactinomycetaceae</taxon>
        <taxon>Thermoactinomyces</taxon>
    </lineage>
</organism>
<comment type="catalytic activity">
    <reaction evidence="9 10">
        <text>propanoyl-CoA + phosphate = propanoyl phosphate + CoA</text>
        <dbReference type="Rhea" id="RHEA:28046"/>
        <dbReference type="ChEBI" id="CHEBI:43474"/>
        <dbReference type="ChEBI" id="CHEBI:57287"/>
        <dbReference type="ChEBI" id="CHEBI:57392"/>
        <dbReference type="ChEBI" id="CHEBI:58933"/>
        <dbReference type="EC" id="2.3.1.222"/>
    </reaction>
</comment>
<dbReference type="GO" id="GO:0016747">
    <property type="term" value="F:acyltransferase activity, transferring groups other than amino-acyl groups"/>
    <property type="evidence" value="ECO:0007669"/>
    <property type="project" value="InterPro"/>
</dbReference>
<keyword evidence="7" id="KW-0862">Zinc</keyword>
<dbReference type="InterPro" id="IPR008300">
    <property type="entry name" value="PTAC"/>
</dbReference>
<dbReference type="PANTHER" id="PTHR39453:SF1">
    <property type="entry name" value="PHOSPHATE PROPANOYLTRANSFERASE"/>
    <property type="match status" value="1"/>
</dbReference>
<dbReference type="EMBL" id="JACEOL010000043">
    <property type="protein sequence ID" value="MBA4603266.1"/>
    <property type="molecule type" value="Genomic_DNA"/>
</dbReference>
<dbReference type="Pfam" id="PF06130">
    <property type="entry name" value="PTAC"/>
    <property type="match status" value="1"/>
</dbReference>
<dbReference type="PANTHER" id="PTHR39453">
    <property type="entry name" value="PHOSPHATE PROPANOYLTRANSFERASE"/>
    <property type="match status" value="1"/>
</dbReference>
<protein>
    <recommendedName>
        <fullName evidence="4 10">Phosphate propanoyltransferase</fullName>
        <ecNumber evidence="3 10">2.3.1.222</ecNumber>
    </recommendedName>
</protein>
<dbReference type="AlphaFoldDB" id="A0A7W1XU33"/>
<evidence type="ECO:0000256" key="6">
    <source>
        <dbReference type="ARBA" id="ARBA00022723"/>
    </source>
</evidence>
<evidence type="ECO:0000256" key="8">
    <source>
        <dbReference type="ARBA" id="ARBA00023315"/>
    </source>
</evidence>
<dbReference type="Proteomes" id="UP000538292">
    <property type="component" value="Unassembled WGS sequence"/>
</dbReference>
<name>A0A7W1XU33_9BACL</name>
<dbReference type="GO" id="GO:0046872">
    <property type="term" value="F:metal ion binding"/>
    <property type="evidence" value="ECO:0007669"/>
    <property type="project" value="UniProtKB-KW"/>
</dbReference>
<evidence type="ECO:0000256" key="3">
    <source>
        <dbReference type="ARBA" id="ARBA00012206"/>
    </source>
</evidence>
<evidence type="ECO:0000256" key="4">
    <source>
        <dbReference type="ARBA" id="ARBA00020837"/>
    </source>
</evidence>
<comment type="similarity">
    <text evidence="2 10">Belongs to the PduL family.</text>
</comment>
<dbReference type="UniPathway" id="UPA00621"/>
<sequence>MIEKKLIENVKSEVLRRLKEKTGNVQIQEPFTAVGVSNRHVHLRKEDLEALFGKGYKLNKLKDLKQPGQFAAKETVMLIGPEGIIENVRILGPLRSKTQVEVSLTDSYKLGIKAPVRESGDIEGTPGIVIKGPTGVIEIKKGVIVAKRHIHMSLEFANQFGFRDKEVASVQFDGVRSLVFDNVLVRVSDQFVNEMHLDTDEANAGNIKNGDIGKILKGQG</sequence>
<accession>A0A7W1XU33</accession>
<evidence type="ECO:0000256" key="7">
    <source>
        <dbReference type="ARBA" id="ARBA00022833"/>
    </source>
</evidence>
<keyword evidence="8 10" id="KW-0012">Acyltransferase</keyword>
<keyword evidence="6" id="KW-0479">Metal-binding</keyword>
<comment type="function">
    <text evidence="10">Involved in 1,2-propanediol (1,2-PD) degradation by catalyzing the conversion of propanoyl-CoA to propanoyl-phosphate.</text>
</comment>
<keyword evidence="12" id="KW-1185">Reference proteome</keyword>
<comment type="caution">
    <text evidence="11">The sequence shown here is derived from an EMBL/GenBank/DDBJ whole genome shotgun (WGS) entry which is preliminary data.</text>
</comment>
<evidence type="ECO:0000256" key="1">
    <source>
        <dbReference type="ARBA" id="ARBA00001947"/>
    </source>
</evidence>
<dbReference type="EC" id="2.3.1.222" evidence="3 10"/>